<dbReference type="InParanoid" id="T1G4V4"/>
<dbReference type="OrthoDB" id="5972258at2759"/>
<dbReference type="InterPro" id="IPR019448">
    <property type="entry name" value="NT-C2"/>
</dbReference>
<dbReference type="HOGENOM" id="CLU_176665_0_0_1"/>
<sequence>MWKRLQRVGKEACKFQFTVSIQDLIIDCQENWYPLCVYVVWSRRGRKECTDTHPLVADPDVKNRFLVSLTVPDNLVATITMFRSGRSSKFEAKEWDFAVFEVWICAGYGKTN</sequence>
<proteinExistence type="predicted"/>
<dbReference type="GeneID" id="20216102"/>
<gene>
    <name evidence="3" type="primary">20216102</name>
    <name evidence="2" type="ORF">HELRODRAFT_82686</name>
</gene>
<dbReference type="STRING" id="6412.T1G4V4"/>
<dbReference type="PROSITE" id="PS51840">
    <property type="entry name" value="C2_NT"/>
    <property type="match status" value="1"/>
</dbReference>
<dbReference type="EnsemblMetazoa" id="HelroT82686">
    <property type="protein sequence ID" value="HelroP82686"/>
    <property type="gene ID" value="HelroG82686"/>
</dbReference>
<dbReference type="AlphaFoldDB" id="T1G4V4"/>
<protein>
    <recommendedName>
        <fullName evidence="1">C2 NT-type domain-containing protein</fullName>
    </recommendedName>
</protein>
<evidence type="ECO:0000313" key="2">
    <source>
        <dbReference type="EMBL" id="ESO00784.1"/>
    </source>
</evidence>
<dbReference type="CTD" id="20216102"/>
<name>T1G4V4_HELRO</name>
<dbReference type="eggNOG" id="KOG0035">
    <property type="taxonomic scope" value="Eukaryota"/>
</dbReference>
<dbReference type="Proteomes" id="UP000015101">
    <property type="component" value="Unassembled WGS sequence"/>
</dbReference>
<organism evidence="3 4">
    <name type="scientific">Helobdella robusta</name>
    <name type="common">Californian leech</name>
    <dbReference type="NCBI Taxonomy" id="6412"/>
    <lineage>
        <taxon>Eukaryota</taxon>
        <taxon>Metazoa</taxon>
        <taxon>Spiralia</taxon>
        <taxon>Lophotrochozoa</taxon>
        <taxon>Annelida</taxon>
        <taxon>Clitellata</taxon>
        <taxon>Hirudinea</taxon>
        <taxon>Rhynchobdellida</taxon>
        <taxon>Glossiphoniidae</taxon>
        <taxon>Helobdella</taxon>
    </lineage>
</organism>
<dbReference type="Pfam" id="PF10358">
    <property type="entry name" value="NT-C2"/>
    <property type="match status" value="1"/>
</dbReference>
<evidence type="ECO:0000313" key="4">
    <source>
        <dbReference type="Proteomes" id="UP000015101"/>
    </source>
</evidence>
<feature type="domain" description="C2 NT-type" evidence="1">
    <location>
        <begin position="5"/>
        <end position="112"/>
    </location>
</feature>
<dbReference type="EMBL" id="KB096864">
    <property type="protein sequence ID" value="ESO00784.1"/>
    <property type="molecule type" value="Genomic_DNA"/>
</dbReference>
<dbReference type="KEGG" id="hro:HELRODRAFT_82686"/>
<reference evidence="2 4" key="2">
    <citation type="journal article" date="2013" name="Nature">
        <title>Insights into bilaterian evolution from three spiralian genomes.</title>
        <authorList>
            <person name="Simakov O."/>
            <person name="Marletaz F."/>
            <person name="Cho S.J."/>
            <person name="Edsinger-Gonzales E."/>
            <person name="Havlak P."/>
            <person name="Hellsten U."/>
            <person name="Kuo D.H."/>
            <person name="Larsson T."/>
            <person name="Lv J."/>
            <person name="Arendt D."/>
            <person name="Savage R."/>
            <person name="Osoegawa K."/>
            <person name="de Jong P."/>
            <person name="Grimwood J."/>
            <person name="Chapman J.A."/>
            <person name="Shapiro H."/>
            <person name="Aerts A."/>
            <person name="Otillar R.P."/>
            <person name="Terry A.Y."/>
            <person name="Boore J.L."/>
            <person name="Grigoriev I.V."/>
            <person name="Lindberg D.R."/>
            <person name="Seaver E.C."/>
            <person name="Weisblat D.A."/>
            <person name="Putnam N.H."/>
            <person name="Rokhsar D.S."/>
        </authorList>
    </citation>
    <scope>NUCLEOTIDE SEQUENCE</scope>
</reference>
<keyword evidence="4" id="KW-1185">Reference proteome</keyword>
<accession>T1G4V4</accession>
<dbReference type="RefSeq" id="XP_009020955.1">
    <property type="nucleotide sequence ID" value="XM_009022707.1"/>
</dbReference>
<dbReference type="EMBL" id="AMQM01005191">
    <property type="status" value="NOT_ANNOTATED_CDS"/>
    <property type="molecule type" value="Genomic_DNA"/>
</dbReference>
<reference evidence="4" key="1">
    <citation type="submission" date="2012-12" db="EMBL/GenBank/DDBJ databases">
        <authorList>
            <person name="Hellsten U."/>
            <person name="Grimwood J."/>
            <person name="Chapman J.A."/>
            <person name="Shapiro H."/>
            <person name="Aerts A."/>
            <person name="Otillar R.P."/>
            <person name="Terry A.Y."/>
            <person name="Boore J.L."/>
            <person name="Simakov O."/>
            <person name="Marletaz F."/>
            <person name="Cho S.-J."/>
            <person name="Edsinger-Gonzales E."/>
            <person name="Havlak P."/>
            <person name="Kuo D.-H."/>
            <person name="Larsson T."/>
            <person name="Lv J."/>
            <person name="Arendt D."/>
            <person name="Savage R."/>
            <person name="Osoegawa K."/>
            <person name="de Jong P."/>
            <person name="Lindberg D.R."/>
            <person name="Seaver E.C."/>
            <person name="Weisblat D.A."/>
            <person name="Putnam N.H."/>
            <person name="Grigoriev I.V."/>
            <person name="Rokhsar D.S."/>
        </authorList>
    </citation>
    <scope>NUCLEOTIDE SEQUENCE</scope>
</reference>
<reference evidence="3" key="3">
    <citation type="submission" date="2015-06" db="UniProtKB">
        <authorList>
            <consortium name="EnsemblMetazoa"/>
        </authorList>
    </citation>
    <scope>IDENTIFICATION</scope>
</reference>
<evidence type="ECO:0000313" key="3">
    <source>
        <dbReference type="EnsemblMetazoa" id="HelroP82686"/>
    </source>
</evidence>
<evidence type="ECO:0000259" key="1">
    <source>
        <dbReference type="PROSITE" id="PS51840"/>
    </source>
</evidence>